<comment type="caution">
    <text evidence="5">The sequence shown here is derived from an EMBL/GenBank/DDBJ whole genome shotgun (WGS) entry which is preliminary data.</text>
</comment>
<dbReference type="SUPFAM" id="SSF103473">
    <property type="entry name" value="MFS general substrate transporter"/>
    <property type="match status" value="1"/>
</dbReference>
<feature type="transmembrane region" description="Helical" evidence="4">
    <location>
        <begin position="40"/>
        <end position="58"/>
    </location>
</feature>
<dbReference type="Gene3D" id="1.20.1250.20">
    <property type="entry name" value="MFS general substrate transporter like domains"/>
    <property type="match status" value="1"/>
</dbReference>
<feature type="transmembrane region" description="Helical" evidence="4">
    <location>
        <begin position="64"/>
        <end position="87"/>
    </location>
</feature>
<protein>
    <submittedName>
        <fullName evidence="5">MFS transporter</fullName>
    </submittedName>
</protein>
<feature type="transmembrane region" description="Helical" evidence="4">
    <location>
        <begin position="128"/>
        <end position="147"/>
    </location>
</feature>
<evidence type="ECO:0000256" key="1">
    <source>
        <dbReference type="ARBA" id="ARBA00022692"/>
    </source>
</evidence>
<dbReference type="PANTHER" id="PTHR23521">
    <property type="entry name" value="TRANSPORTER MFS SUPERFAMILY"/>
    <property type="match status" value="1"/>
</dbReference>
<evidence type="ECO:0000256" key="2">
    <source>
        <dbReference type="ARBA" id="ARBA00022989"/>
    </source>
</evidence>
<sequence>MSLGWAETQATQLMTCMMFGAIVLQLPIGWLGDKMDRERLIIWLAVLSAASALAWPFALGSVWAIYPLLFVWGGLFVGIYTIMLTIVGSRFSGSEIIGIYAGMGVFWGVGALIGPTLAGAAMQVTTHGLVLFVAMACAAFALAALRLKAGSAR</sequence>
<proteinExistence type="predicted"/>
<name>A0ABT0DFB5_9HYPH</name>
<organism evidence="5 6">
    <name type="scientific">Ancylobacter crimeensis</name>
    <dbReference type="NCBI Taxonomy" id="2579147"/>
    <lineage>
        <taxon>Bacteria</taxon>
        <taxon>Pseudomonadati</taxon>
        <taxon>Pseudomonadota</taxon>
        <taxon>Alphaproteobacteria</taxon>
        <taxon>Hyphomicrobiales</taxon>
        <taxon>Xanthobacteraceae</taxon>
        <taxon>Ancylobacter</taxon>
    </lineage>
</organism>
<accession>A0ABT0DFB5</accession>
<evidence type="ECO:0000313" key="6">
    <source>
        <dbReference type="Proteomes" id="UP001203284"/>
    </source>
</evidence>
<dbReference type="Proteomes" id="UP001203284">
    <property type="component" value="Unassembled WGS sequence"/>
</dbReference>
<evidence type="ECO:0000256" key="4">
    <source>
        <dbReference type="SAM" id="Phobius"/>
    </source>
</evidence>
<dbReference type="Pfam" id="PF07690">
    <property type="entry name" value="MFS_1"/>
    <property type="match status" value="1"/>
</dbReference>
<keyword evidence="1 4" id="KW-0812">Transmembrane</keyword>
<feature type="transmembrane region" description="Helical" evidence="4">
    <location>
        <begin position="12"/>
        <end position="31"/>
    </location>
</feature>
<gene>
    <name evidence="5" type="ORF">MWN34_16815</name>
</gene>
<dbReference type="PANTHER" id="PTHR23521:SF3">
    <property type="entry name" value="MFS TRANSPORTER"/>
    <property type="match status" value="1"/>
</dbReference>
<dbReference type="EMBL" id="JALKCH010000012">
    <property type="protein sequence ID" value="MCK0198564.1"/>
    <property type="molecule type" value="Genomic_DNA"/>
</dbReference>
<reference evidence="5 6" key="1">
    <citation type="submission" date="2022-04" db="EMBL/GenBank/DDBJ databases">
        <authorList>
            <person name="Grouzdev D.S."/>
            <person name="Pantiukh K.S."/>
            <person name="Krutkina M.S."/>
        </authorList>
    </citation>
    <scope>NUCLEOTIDE SEQUENCE [LARGE SCALE GENOMIC DNA]</scope>
    <source>
        <strain evidence="5 6">6x-1</strain>
    </source>
</reference>
<keyword evidence="2 4" id="KW-1133">Transmembrane helix</keyword>
<keyword evidence="3 4" id="KW-0472">Membrane</keyword>
<evidence type="ECO:0000256" key="3">
    <source>
        <dbReference type="ARBA" id="ARBA00023136"/>
    </source>
</evidence>
<feature type="transmembrane region" description="Helical" evidence="4">
    <location>
        <begin position="99"/>
        <end position="122"/>
    </location>
</feature>
<dbReference type="InterPro" id="IPR036259">
    <property type="entry name" value="MFS_trans_sf"/>
</dbReference>
<keyword evidence="6" id="KW-1185">Reference proteome</keyword>
<dbReference type="InterPro" id="IPR011701">
    <property type="entry name" value="MFS"/>
</dbReference>
<evidence type="ECO:0000313" key="5">
    <source>
        <dbReference type="EMBL" id="MCK0198564.1"/>
    </source>
</evidence>